<organism evidence="1 2">
    <name type="scientific">Vibrio ruber (strain DSM 16370 / JCM 11486 / BCRC 17186 / CECT 7878 / LMG 23124 / VR1)</name>
    <dbReference type="NCBI Taxonomy" id="1123498"/>
    <lineage>
        <taxon>Bacteria</taxon>
        <taxon>Pseudomonadati</taxon>
        <taxon>Pseudomonadota</taxon>
        <taxon>Gammaproteobacteria</taxon>
        <taxon>Vibrionales</taxon>
        <taxon>Vibrionaceae</taxon>
        <taxon>Vibrio</taxon>
    </lineage>
</organism>
<dbReference type="RefSeq" id="WP_077336691.1">
    <property type="nucleotide sequence ID" value="NZ_FULE01000037.1"/>
</dbReference>
<sequence>MKDVFFKCVSDEDSCEYIFQNTAGEEFCLYSDSRGHLTKNITPHFWDSFYFYKKIKIEYKNLDGKNLITKVVSYK</sequence>
<evidence type="ECO:0000313" key="2">
    <source>
        <dbReference type="Proteomes" id="UP000188276"/>
    </source>
</evidence>
<gene>
    <name evidence="1" type="ORF">VR7878_02746</name>
</gene>
<accession>A0A1R4LPF0</accession>
<dbReference type="EMBL" id="FULE01000037">
    <property type="protein sequence ID" value="SJN58269.1"/>
    <property type="molecule type" value="Genomic_DNA"/>
</dbReference>
<reference evidence="2" key="1">
    <citation type="submission" date="2017-02" db="EMBL/GenBank/DDBJ databases">
        <authorList>
            <person name="Rodrigo-Torres L."/>
            <person name="Arahal R.D."/>
            <person name="Lucena T."/>
        </authorList>
    </citation>
    <scope>NUCLEOTIDE SEQUENCE [LARGE SCALE GENOMIC DNA]</scope>
    <source>
        <strain evidence="2">CECT 7878</strain>
    </source>
</reference>
<keyword evidence="2" id="KW-1185">Reference proteome</keyword>
<proteinExistence type="predicted"/>
<protein>
    <submittedName>
        <fullName evidence="1">Uncharacterized protein</fullName>
    </submittedName>
</protein>
<dbReference type="Proteomes" id="UP000188276">
    <property type="component" value="Unassembled WGS sequence"/>
</dbReference>
<name>A0A1R4LPF0_VIBR1</name>
<dbReference type="AlphaFoldDB" id="A0A1R4LPF0"/>
<evidence type="ECO:0000313" key="1">
    <source>
        <dbReference type="EMBL" id="SJN58269.1"/>
    </source>
</evidence>